<keyword evidence="2" id="KW-1185">Reference proteome</keyword>
<organism evidence="1 2">
    <name type="scientific">Beauveria bassiana (strain ARSEF 2860)</name>
    <name type="common">White muscardine disease fungus</name>
    <name type="synonym">Tritirachium shiotae</name>
    <dbReference type="NCBI Taxonomy" id="655819"/>
    <lineage>
        <taxon>Eukaryota</taxon>
        <taxon>Fungi</taxon>
        <taxon>Dikarya</taxon>
        <taxon>Ascomycota</taxon>
        <taxon>Pezizomycotina</taxon>
        <taxon>Sordariomycetes</taxon>
        <taxon>Hypocreomycetidae</taxon>
        <taxon>Hypocreales</taxon>
        <taxon>Cordycipitaceae</taxon>
        <taxon>Beauveria</taxon>
    </lineage>
</organism>
<dbReference type="RefSeq" id="XP_008594014.1">
    <property type="nucleotide sequence ID" value="XM_008595792.1"/>
</dbReference>
<dbReference type="HOGENOM" id="CLU_036419_1_0_1"/>
<dbReference type="EMBL" id="JH725151">
    <property type="protein sequence ID" value="EJP69826.1"/>
    <property type="molecule type" value="Genomic_DNA"/>
</dbReference>
<dbReference type="Proteomes" id="UP000002762">
    <property type="component" value="Unassembled WGS sequence"/>
</dbReference>
<evidence type="ECO:0000313" key="1">
    <source>
        <dbReference type="EMBL" id="EJP69826.1"/>
    </source>
</evidence>
<evidence type="ECO:0008006" key="3">
    <source>
        <dbReference type="Google" id="ProtNLM"/>
    </source>
</evidence>
<name>J5K6W3_BEAB2</name>
<accession>J5K6W3</accession>
<dbReference type="AlphaFoldDB" id="J5K6W3"/>
<dbReference type="InParanoid" id="J5K6W3"/>
<dbReference type="STRING" id="655819.J5K6W3"/>
<gene>
    <name evidence="1" type="ORF">BBA_00695</name>
</gene>
<proteinExistence type="predicted"/>
<sequence>MKPQDSASRADMVRFNPAIRRRKSRISSFNPRHHGYFNPKRLNDVFISVVAEGIISFLAVTDLIALQGVCRSLREAVKSRLDHRYNINIFLKDFLQDPGTFRHQLGRADALIVRGPALNFLESQHRQFEYLDLLVEDGDKARSLIDYLCTEESYFEWDFIPISSQPGRSADQSELTTILRRGSGEELLESAIRVRRTSTFPIHALLENCCMTAELNFVTCNKAFSLFPAATLAKHKTYPLRPMDDEFGTLLRELSCQGWTTRDMLSLALGAQPPYKSGPRRVGDTRSVCVSLAPHIDSAGCTPDYVIEHAAFDVSVKMEQSSKKGPLQIHWSEEMALHVRKLDSPSLYYQFTVGIFQSWSYFVNKRLEHWTRIEMFKIPRTSRSFSVTSRGFLPEIRGTQRPPDWDYADDQIPAWYEVYRQTSLR</sequence>
<dbReference type="GeneID" id="19883707"/>
<dbReference type="OrthoDB" id="10025998at2759"/>
<protein>
    <recommendedName>
        <fullName evidence="3">F-box domain-containing protein</fullName>
    </recommendedName>
</protein>
<evidence type="ECO:0000313" key="2">
    <source>
        <dbReference type="Proteomes" id="UP000002762"/>
    </source>
</evidence>
<reference evidence="1 2" key="1">
    <citation type="journal article" date="2012" name="Sci. Rep.">
        <title>Genomic perspectives on the evolution of fungal entomopathogenicity in Beauveria bassiana.</title>
        <authorList>
            <person name="Xiao G."/>
            <person name="Ying S.H."/>
            <person name="Zheng P."/>
            <person name="Wang Z.L."/>
            <person name="Zhang S."/>
            <person name="Xie X.Q."/>
            <person name="Shang Y."/>
            <person name="St Leger R.J."/>
            <person name="Zhao G.P."/>
            <person name="Wang C."/>
            <person name="Feng M.G."/>
        </authorList>
    </citation>
    <scope>NUCLEOTIDE SEQUENCE [LARGE SCALE GENOMIC DNA]</scope>
    <source>
        <strain evidence="1 2">ARSEF 2860</strain>
    </source>
</reference>